<evidence type="ECO:0000313" key="2">
    <source>
        <dbReference type="EMBL" id="OLF12544.1"/>
    </source>
</evidence>
<feature type="transmembrane region" description="Helical" evidence="1">
    <location>
        <begin position="144"/>
        <end position="166"/>
    </location>
</feature>
<dbReference type="EMBL" id="MSIE01000060">
    <property type="protein sequence ID" value="OLF12544.1"/>
    <property type="molecule type" value="Genomic_DNA"/>
</dbReference>
<proteinExistence type="predicted"/>
<feature type="transmembrane region" description="Helical" evidence="1">
    <location>
        <begin position="32"/>
        <end position="58"/>
    </location>
</feature>
<protein>
    <recommendedName>
        <fullName evidence="4">DUF3159 domain-containing protein</fullName>
    </recommendedName>
</protein>
<feature type="transmembrane region" description="Helical" evidence="1">
    <location>
        <begin position="96"/>
        <end position="123"/>
    </location>
</feature>
<organism evidence="2 3">
    <name type="scientific">Actinophytocola xanthii</name>
    <dbReference type="NCBI Taxonomy" id="1912961"/>
    <lineage>
        <taxon>Bacteria</taxon>
        <taxon>Bacillati</taxon>
        <taxon>Actinomycetota</taxon>
        <taxon>Actinomycetes</taxon>
        <taxon>Pseudonocardiales</taxon>
        <taxon>Pseudonocardiaceae</taxon>
    </lineage>
</organism>
<evidence type="ECO:0000256" key="1">
    <source>
        <dbReference type="SAM" id="Phobius"/>
    </source>
</evidence>
<dbReference type="STRING" id="1912961.BU204_28995"/>
<dbReference type="Pfam" id="PF11361">
    <property type="entry name" value="DUF3159"/>
    <property type="match status" value="1"/>
</dbReference>
<dbReference type="InterPro" id="IPR016566">
    <property type="entry name" value="UCP010219"/>
</dbReference>
<dbReference type="AlphaFoldDB" id="A0A1Q8CDU0"/>
<comment type="caution">
    <text evidence="2">The sequence shown here is derived from an EMBL/GenBank/DDBJ whole genome shotgun (WGS) entry which is preliminary data.</text>
</comment>
<evidence type="ECO:0000313" key="3">
    <source>
        <dbReference type="Proteomes" id="UP000185596"/>
    </source>
</evidence>
<feature type="transmembrane region" description="Helical" evidence="1">
    <location>
        <begin position="70"/>
        <end position="90"/>
    </location>
</feature>
<name>A0A1Q8CDU0_9PSEU</name>
<gene>
    <name evidence="2" type="ORF">BU204_28995</name>
</gene>
<sequence length="204" mass="21444">MNVLTRTSLSVFAAVGGWRTVAEGVTSRALFLIAYLVTGQVPTAALVAVGGVLVLAVLRLRTDRKYWQAGAALLVVGASAALAVSTGNAVDYYLPVMLLNIAGAAVLLGSMLVGWPVVGLVVATARGERRVWRRDRVRRRRYQLCTALLLAKNVVAAAVLVPLYLAGQVTPLGIASTVLGAPATGGCFYLCWRMLRDHPAGGTS</sequence>
<reference evidence="2 3" key="1">
    <citation type="submission" date="2016-12" db="EMBL/GenBank/DDBJ databases">
        <title>The draft genome sequence of Actinophytocola sp. 11-183.</title>
        <authorList>
            <person name="Wang W."/>
            <person name="Yuan L."/>
        </authorList>
    </citation>
    <scope>NUCLEOTIDE SEQUENCE [LARGE SCALE GENOMIC DNA]</scope>
    <source>
        <strain evidence="2 3">11-183</strain>
    </source>
</reference>
<keyword evidence="1" id="KW-0812">Transmembrane</keyword>
<dbReference type="OrthoDB" id="3529144at2"/>
<dbReference type="Proteomes" id="UP000185596">
    <property type="component" value="Unassembled WGS sequence"/>
</dbReference>
<keyword evidence="1" id="KW-0472">Membrane</keyword>
<dbReference type="RefSeq" id="WP_075128953.1">
    <property type="nucleotide sequence ID" value="NZ_MSIE01000060.1"/>
</dbReference>
<evidence type="ECO:0008006" key="4">
    <source>
        <dbReference type="Google" id="ProtNLM"/>
    </source>
</evidence>
<keyword evidence="1" id="KW-1133">Transmembrane helix</keyword>
<keyword evidence="3" id="KW-1185">Reference proteome</keyword>
<feature type="transmembrane region" description="Helical" evidence="1">
    <location>
        <begin position="172"/>
        <end position="192"/>
    </location>
</feature>
<accession>A0A1Q8CDU0</accession>